<keyword evidence="5" id="KW-0472">Membrane</keyword>
<evidence type="ECO:0000256" key="2">
    <source>
        <dbReference type="ARBA" id="ARBA00022670"/>
    </source>
</evidence>
<accession>A0A164QC31</accession>
<dbReference type="Gene3D" id="3.90.1720.10">
    <property type="entry name" value="endopeptidase domain like (from Nostoc punctiforme)"/>
    <property type="match status" value="1"/>
</dbReference>
<gene>
    <name evidence="7" type="ORF">B4088_0996</name>
</gene>
<dbReference type="InterPro" id="IPR047194">
    <property type="entry name" value="CwlT-like_lysozyme"/>
</dbReference>
<evidence type="ECO:0000256" key="1">
    <source>
        <dbReference type="ARBA" id="ARBA00007074"/>
    </source>
</evidence>
<dbReference type="RefSeq" id="WP_063260159.1">
    <property type="nucleotide sequence ID" value="NZ_LJKE01000022.1"/>
</dbReference>
<evidence type="ECO:0000313" key="7">
    <source>
        <dbReference type="EMBL" id="KZD70940.1"/>
    </source>
</evidence>
<evidence type="ECO:0000259" key="6">
    <source>
        <dbReference type="PROSITE" id="PS51935"/>
    </source>
</evidence>
<keyword evidence="5" id="KW-1133">Transmembrane helix</keyword>
<dbReference type="CDD" id="cd16891">
    <property type="entry name" value="CwlT-like"/>
    <property type="match status" value="1"/>
</dbReference>
<dbReference type="SUPFAM" id="SSF54001">
    <property type="entry name" value="Cysteine proteinases"/>
    <property type="match status" value="1"/>
</dbReference>
<dbReference type="Gene3D" id="1.10.530.10">
    <property type="match status" value="1"/>
</dbReference>
<dbReference type="Pfam" id="PF13702">
    <property type="entry name" value="Lysozyme_like"/>
    <property type="match status" value="1"/>
</dbReference>
<sequence length="343" mass="37797">MMYVRVGLIVFKYWKEILVGFLSIFVIIFVCILTVMPSGSGDTPQQGAMPTNGQGGKAVVPNEVRQYEPILRGYLKEKNLEAYTEILLGLTMQESGGRLVDVMQSSESIGLAPNAISDTDTSIRVGVEHFSKMLKLAQSKGITDIQVVLQGYNMGPGFILFAAENGGKWTEDLAKQFALKHATRSECGFRSPFCYGDFTYVPKILKNFQGSDSVSSVLGGDMFNTVISEMLKYEGFPYSWGGADPSTSFDCSGLMMWSFRKANINLPRTAGEQYAATTRVQESELQPGDLVFFSGTSDHALISHVGIYVGNGKMYNSNSKGIKYDDLTQGYWKAKIYGYGRVK</sequence>
<dbReference type="Proteomes" id="UP000076482">
    <property type="component" value="Unassembled WGS sequence"/>
</dbReference>
<dbReference type="PATRIC" id="fig|1396.535.peg.4838"/>
<dbReference type="PROSITE" id="PS51935">
    <property type="entry name" value="NLPC_P60"/>
    <property type="match status" value="1"/>
</dbReference>
<dbReference type="AlphaFoldDB" id="A0A164QC31"/>
<proteinExistence type="inferred from homology"/>
<reference evidence="7 8" key="1">
    <citation type="submission" date="2015-09" db="EMBL/GenBank/DDBJ databases">
        <title>Bacillus cereus food isolates.</title>
        <authorList>
            <person name="Boekhorst J."/>
        </authorList>
    </citation>
    <scope>NUCLEOTIDE SEQUENCE [LARGE SCALE GENOMIC DNA]</scope>
    <source>
        <strain evidence="7 8">B4088</strain>
    </source>
</reference>
<dbReference type="GO" id="GO:0006508">
    <property type="term" value="P:proteolysis"/>
    <property type="evidence" value="ECO:0007669"/>
    <property type="project" value="UniProtKB-KW"/>
</dbReference>
<evidence type="ECO:0000256" key="4">
    <source>
        <dbReference type="ARBA" id="ARBA00022807"/>
    </source>
</evidence>
<keyword evidence="3" id="KW-0378">Hydrolase</keyword>
<evidence type="ECO:0000256" key="3">
    <source>
        <dbReference type="ARBA" id="ARBA00022801"/>
    </source>
</evidence>
<keyword evidence="5" id="KW-0812">Transmembrane</keyword>
<comment type="similarity">
    <text evidence="1">Belongs to the peptidase C40 family.</text>
</comment>
<evidence type="ECO:0000313" key="8">
    <source>
        <dbReference type="Proteomes" id="UP000076482"/>
    </source>
</evidence>
<dbReference type="PANTHER" id="PTHR47053">
    <property type="entry name" value="MUREIN DD-ENDOPEPTIDASE MEPH-RELATED"/>
    <property type="match status" value="1"/>
</dbReference>
<feature type="transmembrane region" description="Helical" evidence="5">
    <location>
        <begin position="17"/>
        <end position="36"/>
    </location>
</feature>
<dbReference type="Pfam" id="PF00877">
    <property type="entry name" value="NLPC_P60"/>
    <property type="match status" value="1"/>
</dbReference>
<name>A0A164QC31_BACCE</name>
<comment type="caution">
    <text evidence="7">The sequence shown here is derived from an EMBL/GenBank/DDBJ whole genome shotgun (WGS) entry which is preliminary data.</text>
</comment>
<dbReference type="GO" id="GO:0008234">
    <property type="term" value="F:cysteine-type peptidase activity"/>
    <property type="evidence" value="ECO:0007669"/>
    <property type="project" value="UniProtKB-KW"/>
</dbReference>
<keyword evidence="4" id="KW-0788">Thiol protease</keyword>
<dbReference type="InterPro" id="IPR000064">
    <property type="entry name" value="NLP_P60_dom"/>
</dbReference>
<organism evidence="7 8">
    <name type="scientific">Bacillus cereus</name>
    <dbReference type="NCBI Taxonomy" id="1396"/>
    <lineage>
        <taxon>Bacteria</taxon>
        <taxon>Bacillati</taxon>
        <taxon>Bacillota</taxon>
        <taxon>Bacilli</taxon>
        <taxon>Bacillales</taxon>
        <taxon>Bacillaceae</taxon>
        <taxon>Bacillus</taxon>
        <taxon>Bacillus cereus group</taxon>
    </lineage>
</organism>
<feature type="domain" description="NlpC/P60" evidence="6">
    <location>
        <begin position="220"/>
        <end position="343"/>
    </location>
</feature>
<evidence type="ECO:0000256" key="5">
    <source>
        <dbReference type="SAM" id="Phobius"/>
    </source>
</evidence>
<dbReference type="SUPFAM" id="SSF53955">
    <property type="entry name" value="Lysozyme-like"/>
    <property type="match status" value="1"/>
</dbReference>
<keyword evidence="2" id="KW-0645">Protease</keyword>
<dbReference type="InterPro" id="IPR023346">
    <property type="entry name" value="Lysozyme-like_dom_sf"/>
</dbReference>
<dbReference type="PANTHER" id="PTHR47053:SF5">
    <property type="entry name" value="BIFUNCTIONAL MURAMIDASE_DL-ENDOPEPTIDASE CWLT"/>
    <property type="match status" value="1"/>
</dbReference>
<dbReference type="InterPro" id="IPR051202">
    <property type="entry name" value="Peptidase_C40"/>
</dbReference>
<protein>
    <submittedName>
        <fullName evidence="7">TraG</fullName>
    </submittedName>
</protein>
<dbReference type="EMBL" id="LJKE01000022">
    <property type="protein sequence ID" value="KZD70940.1"/>
    <property type="molecule type" value="Genomic_DNA"/>
</dbReference>
<dbReference type="InterPro" id="IPR038765">
    <property type="entry name" value="Papain-like_cys_pep_sf"/>
</dbReference>